<comment type="caution">
    <text evidence="2">The sequence shown here is derived from an EMBL/GenBank/DDBJ whole genome shotgun (WGS) entry which is preliminary data.</text>
</comment>
<evidence type="ECO:0000313" key="3">
    <source>
        <dbReference type="Proteomes" id="UP000554286"/>
    </source>
</evidence>
<feature type="compositionally biased region" description="Low complexity" evidence="1">
    <location>
        <begin position="124"/>
        <end position="140"/>
    </location>
</feature>
<accession>A0A7W6RE73</accession>
<evidence type="ECO:0000256" key="1">
    <source>
        <dbReference type="SAM" id="MobiDB-lite"/>
    </source>
</evidence>
<keyword evidence="3" id="KW-1185">Reference proteome</keyword>
<reference evidence="2 3" key="1">
    <citation type="submission" date="2020-08" db="EMBL/GenBank/DDBJ databases">
        <title>Genome sequencing of Purple Non-Sulfur Bacteria from various extreme environments.</title>
        <authorList>
            <person name="Mayer M."/>
        </authorList>
    </citation>
    <scope>NUCLEOTIDE SEQUENCE [LARGE SCALE GENOMIC DNA]</scope>
    <source>
        <strain evidence="2 3">JA131</strain>
    </source>
</reference>
<protein>
    <submittedName>
        <fullName evidence="2">Uncharacterized protein</fullName>
    </submittedName>
</protein>
<feature type="region of interest" description="Disordered" evidence="1">
    <location>
        <begin position="124"/>
        <end position="173"/>
    </location>
</feature>
<dbReference type="Proteomes" id="UP000554286">
    <property type="component" value="Unassembled WGS sequence"/>
</dbReference>
<organism evidence="2 3">
    <name type="scientific">Roseospira visakhapatnamensis</name>
    <dbReference type="NCBI Taxonomy" id="390880"/>
    <lineage>
        <taxon>Bacteria</taxon>
        <taxon>Pseudomonadati</taxon>
        <taxon>Pseudomonadota</taxon>
        <taxon>Alphaproteobacteria</taxon>
        <taxon>Rhodospirillales</taxon>
        <taxon>Rhodospirillaceae</taxon>
        <taxon>Roseospira</taxon>
    </lineage>
</organism>
<dbReference type="AlphaFoldDB" id="A0A7W6RE73"/>
<evidence type="ECO:0000313" key="2">
    <source>
        <dbReference type="EMBL" id="MBB4266797.1"/>
    </source>
</evidence>
<proteinExistence type="predicted"/>
<dbReference type="RefSeq" id="WP_184045560.1">
    <property type="nucleotide sequence ID" value="NZ_JACIGK010000017.1"/>
</dbReference>
<gene>
    <name evidence="2" type="ORF">GGD89_002433</name>
</gene>
<dbReference type="EMBL" id="JACIGK010000017">
    <property type="protein sequence ID" value="MBB4266797.1"/>
    <property type="molecule type" value="Genomic_DNA"/>
</dbReference>
<name>A0A7W6RE73_9PROT</name>
<sequence length="173" mass="18095">MITPDPPQSVPPPSPEDLSDALKKLLSVVTTAHRLIQDRQAVDLTGLDRQVADLCEGIAALPAAQARAFAPSLETLVAALDGLETASRDFMEARAWLWRGPAGITPMRRFTDAPPAGVVSSAYTSAGRAAAAPGDSGDPAAPDHPPADETPSEESPTEDPPPKGLRRSSDSNR</sequence>